<dbReference type="RGD" id="620405">
    <property type="gene designation" value="Adam18"/>
</dbReference>
<evidence type="ECO:0000256" key="4">
    <source>
        <dbReference type="ARBA" id="ARBA00023136"/>
    </source>
</evidence>
<feature type="signal peptide" evidence="9">
    <location>
        <begin position="1"/>
        <end position="20"/>
    </location>
</feature>
<feature type="domain" description="Peptidase M12B" evidence="12">
    <location>
        <begin position="215"/>
        <end position="412"/>
    </location>
</feature>
<accession>F1LRY9</accession>
<dbReference type="OMA" id="GPQMYCV"/>
<dbReference type="Bgee" id="ENSRNOG00000017683">
    <property type="expression patterns" value="Expressed in testis and 1 other cell type or tissue"/>
</dbReference>
<dbReference type="AlphaFoldDB" id="F1LRY9"/>
<reference evidence="13" key="2">
    <citation type="submission" date="2025-08" db="UniProtKB">
        <authorList>
            <consortium name="Ensembl"/>
        </authorList>
    </citation>
    <scope>IDENTIFICATION</scope>
    <source>
        <strain evidence="13">Brown Norway</strain>
    </source>
</reference>
<sequence length="751" mass="82748">MPLFFILAELAMLLAALVNSGSPTGMGLPWIQEINRTKLKAPNYKMHVLAADSEGIWLHITVPQKIEPFKGGDSEGKVSYVITIDGKPYFLHLRNYSFLSRNFSVYAYNETGSLYSDSPHFLAHCHYRGYVGEVPDSIVTLSLCSGLRGFLQLENTSYGIEPLESSARFEHIVYQMKSNSSTLAANYSCIWQTSRQLDKGHFREQDKNDSQLLPKSLKLHIIVGKFLFDYMGSDIMAVTQKIFQIIGLVNTMFTQLNLNVVLASLELWSDKNQISTDGNASDILQRLLGWKRDYLTPQSNEITHLLIYRKHLKYIGATSPGELCNESYVAGVGTYPEDIGLEGLSMVITQLIGLHIGLTYDDVDNCSCPRAPCIMQPEALSSSGMKTFSNCSVHDYTHYASKLDMQCLGDLSNVLQPKQSVCGNGIVEGSEECDCGNETECQFKECCNHETCKLKGSAQCGSGTCCTPKCELSAAGTPCRKAVDPECDFTEYCDGSSSHCVPDTFALDGHLCRLGSAYCYNGRCQALNDQCVSLFGKGSQGASYACFEKVNSQRENLANCDSKNSYSLPCGQKDVLCGKLACFRPNKNYKSSTQSVLYSYVHGSVCLSIPPGLSMRSDGKDNAYVADGTVCGPQMYCINGSCKEVNFTGNDCNAAKKCKGNGICNNFGHCQCFPDYRPPDCNLQIGSPGGSIDDGNLLRTDSALATKRLSQHADSWVILGFFIFLPFIMTLFLGIIKRNERKIVPQKEQER</sequence>
<dbReference type="CTD" id="8749"/>
<evidence type="ECO:0000256" key="8">
    <source>
        <dbReference type="SAM" id="Phobius"/>
    </source>
</evidence>
<dbReference type="GO" id="GO:0004222">
    <property type="term" value="F:metalloendopeptidase activity"/>
    <property type="evidence" value="ECO:0007669"/>
    <property type="project" value="InterPro"/>
</dbReference>
<dbReference type="PROSITE" id="PS50026">
    <property type="entry name" value="EGF_3"/>
    <property type="match status" value="1"/>
</dbReference>
<dbReference type="InterPro" id="IPR034027">
    <property type="entry name" value="Reprolysin_adamalysin"/>
</dbReference>
<dbReference type="Pfam" id="PF01421">
    <property type="entry name" value="Reprolysin"/>
    <property type="match status" value="1"/>
</dbReference>
<dbReference type="OrthoDB" id="5951731at2759"/>
<dbReference type="InterPro" id="IPR036436">
    <property type="entry name" value="Disintegrin_dom_sf"/>
</dbReference>
<feature type="chain" id="PRO_5035239802" evidence="9">
    <location>
        <begin position="21"/>
        <end position="751"/>
    </location>
</feature>
<keyword evidence="9" id="KW-0732">Signal</keyword>
<comment type="subcellular location">
    <subcellularLocation>
        <location evidence="1">Membrane</location>
        <topology evidence="1">Single-pass type I membrane protein</topology>
    </subcellularLocation>
</comment>
<evidence type="ECO:0000313" key="13">
    <source>
        <dbReference type="Ensembl" id="ENSRNOP00000023805.6"/>
    </source>
</evidence>
<evidence type="ECO:0000313" key="15">
    <source>
        <dbReference type="RGD" id="620405"/>
    </source>
</evidence>
<dbReference type="Proteomes" id="UP000002494">
    <property type="component" value="Chromosome 16"/>
</dbReference>
<dbReference type="Pfam" id="PF08516">
    <property type="entry name" value="ADAM_CR"/>
    <property type="match status" value="1"/>
</dbReference>
<dbReference type="Ensembl" id="ENSRNOT00000023805.9">
    <property type="protein sequence ID" value="ENSRNOP00000023805.6"/>
    <property type="gene ID" value="ENSRNOG00000017683.9"/>
</dbReference>
<evidence type="ECO:0000256" key="7">
    <source>
        <dbReference type="PROSITE-ProRule" id="PRU00276"/>
    </source>
</evidence>
<gene>
    <name evidence="13 15" type="primary">Adam18</name>
</gene>
<dbReference type="SMART" id="SM00608">
    <property type="entry name" value="ACR"/>
    <property type="match status" value="1"/>
</dbReference>
<dbReference type="FunFam" id="4.10.70.10:FF:000001">
    <property type="entry name" value="Disintegrin and metalloproteinase domain-containing protein 22"/>
    <property type="match status" value="1"/>
</dbReference>
<reference evidence="13" key="1">
    <citation type="submission" date="2024-01" db="EMBL/GenBank/DDBJ databases">
        <title>GRCr8: a new rat reference genome assembly contstructed from accurate long reads and long range scaffolding.</title>
        <authorList>
            <person name="Doris P.A."/>
            <person name="Kalbfleisch T."/>
            <person name="Li K."/>
            <person name="Howe K."/>
            <person name="Wood J."/>
        </authorList>
    </citation>
    <scope>NUCLEOTIDE SEQUENCE [LARGE SCALE GENOMIC DNA]</scope>
    <source>
        <strain evidence="13">Brown Norway</strain>
    </source>
</reference>
<proteinExistence type="predicted"/>
<dbReference type="VEuPathDB" id="HostDB:ENSRNOG00000017683"/>
<comment type="caution">
    <text evidence="6">Lacks conserved residue(s) required for the propagation of feature annotation.</text>
</comment>
<dbReference type="RefSeq" id="XP_038950723.1">
    <property type="nucleotide sequence ID" value="XM_039094795.2"/>
</dbReference>
<keyword evidence="14" id="KW-1185">Reference proteome</keyword>
<evidence type="ECO:0000256" key="2">
    <source>
        <dbReference type="ARBA" id="ARBA00022692"/>
    </source>
</evidence>
<dbReference type="HOGENOM" id="CLU_012714_4_3_1"/>
<dbReference type="PROSITE" id="PS50214">
    <property type="entry name" value="DISINTEGRIN_2"/>
    <property type="match status" value="1"/>
</dbReference>
<dbReference type="InterPro" id="IPR024079">
    <property type="entry name" value="MetalloPept_cat_dom_sf"/>
</dbReference>
<dbReference type="RefSeq" id="XP_038950722.1">
    <property type="nucleotide sequence ID" value="XM_039094794.2"/>
</dbReference>
<dbReference type="GO" id="GO:0016020">
    <property type="term" value="C:membrane"/>
    <property type="evidence" value="ECO:0007669"/>
    <property type="project" value="UniProtKB-SubCell"/>
</dbReference>
<dbReference type="Pfam" id="PF01562">
    <property type="entry name" value="Pep_M12B_propep"/>
    <property type="match status" value="1"/>
</dbReference>
<dbReference type="PANTHER" id="PTHR11905:SF158">
    <property type="entry name" value="DISINTEGRIN AND METALLOPROTEINASE DOMAIN-CONTAINING PROTEIN 18"/>
    <property type="match status" value="1"/>
</dbReference>
<dbReference type="Gene3D" id="3.40.390.10">
    <property type="entry name" value="Collagenase (Catalytic Domain)"/>
    <property type="match status" value="1"/>
</dbReference>
<evidence type="ECO:0000256" key="5">
    <source>
        <dbReference type="ARBA" id="ARBA00023157"/>
    </source>
</evidence>
<evidence type="ECO:0000259" key="10">
    <source>
        <dbReference type="PROSITE" id="PS50026"/>
    </source>
</evidence>
<dbReference type="SMART" id="SM00050">
    <property type="entry name" value="DISIN"/>
    <property type="match status" value="1"/>
</dbReference>
<keyword evidence="6" id="KW-0245">EGF-like domain</keyword>
<organism evidence="13 14">
    <name type="scientific">Rattus norvegicus</name>
    <name type="common">Rat</name>
    <dbReference type="NCBI Taxonomy" id="10116"/>
    <lineage>
        <taxon>Eukaryota</taxon>
        <taxon>Metazoa</taxon>
        <taxon>Chordata</taxon>
        <taxon>Craniata</taxon>
        <taxon>Vertebrata</taxon>
        <taxon>Euteleostomi</taxon>
        <taxon>Mammalia</taxon>
        <taxon>Eutheria</taxon>
        <taxon>Euarchontoglires</taxon>
        <taxon>Glires</taxon>
        <taxon>Rodentia</taxon>
        <taxon>Myomorpha</taxon>
        <taxon>Muroidea</taxon>
        <taxon>Muridae</taxon>
        <taxon>Murinae</taxon>
        <taxon>Rattus</taxon>
    </lineage>
</organism>
<dbReference type="GO" id="GO:0006508">
    <property type="term" value="P:proteolysis"/>
    <property type="evidence" value="ECO:0007669"/>
    <property type="project" value="InterPro"/>
</dbReference>
<dbReference type="InterPro" id="IPR000742">
    <property type="entry name" value="EGF"/>
</dbReference>
<dbReference type="Pfam" id="PF00200">
    <property type="entry name" value="Disintegrin"/>
    <property type="match status" value="1"/>
</dbReference>
<keyword evidence="4 8" id="KW-0472">Membrane</keyword>
<dbReference type="InterPro" id="IPR018358">
    <property type="entry name" value="Disintegrin_CS"/>
</dbReference>
<keyword evidence="3 8" id="KW-1133">Transmembrane helix</keyword>
<dbReference type="Gene3D" id="4.10.70.10">
    <property type="entry name" value="Disintegrin domain"/>
    <property type="match status" value="1"/>
</dbReference>
<dbReference type="SUPFAM" id="SSF55486">
    <property type="entry name" value="Metalloproteases ('zincins'), catalytic domain"/>
    <property type="match status" value="1"/>
</dbReference>
<feature type="domain" description="Disintegrin" evidence="11">
    <location>
        <begin position="419"/>
        <end position="508"/>
    </location>
</feature>
<dbReference type="InterPro" id="IPR001762">
    <property type="entry name" value="Disintegrin_dom"/>
</dbReference>
<keyword evidence="5 6" id="KW-1015">Disulfide bond</keyword>
<feature type="transmembrane region" description="Helical" evidence="8">
    <location>
        <begin position="716"/>
        <end position="736"/>
    </location>
</feature>
<dbReference type="InterPro" id="IPR001590">
    <property type="entry name" value="Peptidase_M12B"/>
</dbReference>
<evidence type="ECO:0000259" key="11">
    <source>
        <dbReference type="PROSITE" id="PS50214"/>
    </source>
</evidence>
<evidence type="ECO:0000256" key="9">
    <source>
        <dbReference type="SAM" id="SignalP"/>
    </source>
</evidence>
<evidence type="ECO:0000256" key="6">
    <source>
        <dbReference type="PROSITE-ProRule" id="PRU00076"/>
    </source>
</evidence>
<reference evidence="13" key="3">
    <citation type="submission" date="2025-09" db="UniProtKB">
        <authorList>
            <consortium name="Ensembl"/>
        </authorList>
    </citation>
    <scope>IDENTIFICATION</scope>
    <source>
        <strain evidence="13">Brown Norway</strain>
    </source>
</reference>
<evidence type="ECO:0000313" key="14">
    <source>
        <dbReference type="Proteomes" id="UP000002494"/>
    </source>
</evidence>
<dbReference type="GeneTree" id="ENSGT00940000162281"/>
<dbReference type="SUPFAM" id="SSF57552">
    <property type="entry name" value="Blood coagulation inhibitor (disintegrin)"/>
    <property type="match status" value="1"/>
</dbReference>
<dbReference type="GeneID" id="57029"/>
<feature type="domain" description="EGF-like" evidence="10">
    <location>
        <begin position="648"/>
        <end position="682"/>
    </location>
</feature>
<protein>
    <submittedName>
        <fullName evidence="13">ADAM metallopeptidase domain 18</fullName>
    </submittedName>
</protein>
<dbReference type="InterPro" id="IPR006586">
    <property type="entry name" value="ADAM_Cys-rich"/>
</dbReference>
<dbReference type="PROSITE" id="PS50215">
    <property type="entry name" value="ADAM_MEPRO"/>
    <property type="match status" value="1"/>
</dbReference>
<evidence type="ECO:0000256" key="1">
    <source>
        <dbReference type="ARBA" id="ARBA00004479"/>
    </source>
</evidence>
<dbReference type="PROSITE" id="PS00427">
    <property type="entry name" value="DISINTEGRIN_1"/>
    <property type="match status" value="1"/>
</dbReference>
<feature type="disulfide bond" evidence="6">
    <location>
        <begin position="672"/>
        <end position="681"/>
    </location>
</feature>
<dbReference type="PANTHER" id="PTHR11905">
    <property type="entry name" value="ADAM A DISINTEGRIN AND METALLOPROTEASE DOMAIN"/>
    <property type="match status" value="1"/>
</dbReference>
<dbReference type="CDD" id="cd04269">
    <property type="entry name" value="ZnMc_adamalysin_II_like"/>
    <property type="match status" value="1"/>
</dbReference>
<dbReference type="InterPro" id="IPR002870">
    <property type="entry name" value="Peptidase_M12B_N"/>
</dbReference>
<feature type="disulfide bond" evidence="7">
    <location>
        <begin position="368"/>
        <end position="373"/>
    </location>
</feature>
<keyword evidence="2 8" id="KW-0812">Transmembrane</keyword>
<evidence type="ECO:0000256" key="3">
    <source>
        <dbReference type="ARBA" id="ARBA00022989"/>
    </source>
</evidence>
<name>F1LRY9_RAT</name>
<evidence type="ECO:0000259" key="12">
    <source>
        <dbReference type="PROSITE" id="PS50215"/>
    </source>
</evidence>